<reference evidence="3" key="1">
    <citation type="journal article" date="2019" name="bioRxiv">
        <title>Genomics, evolutionary history and diagnostics of the Alternaria alternata species group including apple and Asian pear pathotypes.</title>
        <authorList>
            <person name="Armitage A.D."/>
            <person name="Cockerton H.M."/>
            <person name="Sreenivasaprasad S."/>
            <person name="Woodhall J.W."/>
            <person name="Lane C.R."/>
            <person name="Harrison R.J."/>
            <person name="Clarkson J.P."/>
        </authorList>
    </citation>
    <scope>NUCLEOTIDE SEQUENCE [LARGE SCALE GENOMIC DNA]</scope>
    <source>
        <strain evidence="3">FERA 635</strain>
    </source>
</reference>
<evidence type="ECO:0000313" key="2">
    <source>
        <dbReference type="EMBL" id="RYN89044.1"/>
    </source>
</evidence>
<dbReference type="SUPFAM" id="SSF69318">
    <property type="entry name" value="Integrin alpha N-terminal domain"/>
    <property type="match status" value="1"/>
</dbReference>
<sequence length="544" mass="62302">MRLLQRQGNGSFRLVYRVDEQIPPYTILSHTWGNEEDEVTFKDIVDGTYRKRKGYRKLQFCANKAAEDNLNFFWIDICCIDKSSSAELQEAIGCMFRWYRNSAECYNNDHSLQFQESKWFTRGWTLQELLAPGNVKFYTKQGGEIGQKSDMVDWIAEITGIPTDALQGTRLSHFSIDQRMKWTEGRRTTRQEDLAYSLLGIFDIQMSLFYGEGRERAFERLKKKIRKSQGAVGPMLRRPGPVALRSNHFEFVLHSPTMLHETDTQYSLLMGNDSNEIGKPDLCAVKRGGTNYQNLEVKLLYGAHNYQNFVFRIATPNVTSSRERWTMTQQVNFEPLHFILADWSGDGILDLVMIKKFYTSTQSTEVCIFAGADKLQTILFESSTKLEETDDTWAFGMGRWGEGDKTDLIAIKTSNTASKTTEVYILKGDDRFKTVKLHTRTALHETDSKWNFVVADCNRDGKPDLVAIKKSETTAKRTKVHILSGASSFQEFILRAGTPLFRSHGLFEYAVADWSRNGKPDLIALKKRETAANTTEVHVMSQLK</sequence>
<evidence type="ECO:0000313" key="3">
    <source>
        <dbReference type="Proteomes" id="UP000293195"/>
    </source>
</evidence>
<feature type="domain" description="Heterokaryon incompatibility" evidence="1">
    <location>
        <begin position="25"/>
        <end position="104"/>
    </location>
</feature>
<dbReference type="PANTHER" id="PTHR10622">
    <property type="entry name" value="HET DOMAIN-CONTAINING PROTEIN"/>
    <property type="match status" value="1"/>
</dbReference>
<name>A0ABY0FTB6_9PLEO</name>
<proteinExistence type="predicted"/>
<dbReference type="PANTHER" id="PTHR10622:SF11">
    <property type="entry name" value="HET-DOMAIN-CONTAINING PROTEIN"/>
    <property type="match status" value="1"/>
</dbReference>
<dbReference type="EMBL" id="PDXF01000094">
    <property type="protein sequence ID" value="RYN89044.1"/>
    <property type="molecule type" value="Genomic_DNA"/>
</dbReference>
<accession>A0ABY0FTB6</accession>
<dbReference type="InterPro" id="IPR028994">
    <property type="entry name" value="Integrin_alpha_N"/>
</dbReference>
<dbReference type="Proteomes" id="UP000293195">
    <property type="component" value="Unassembled WGS sequence"/>
</dbReference>
<dbReference type="InterPro" id="IPR010730">
    <property type="entry name" value="HET"/>
</dbReference>
<gene>
    <name evidence="2" type="ORF">AA0119_g11733</name>
</gene>
<comment type="caution">
    <text evidence="2">The sequence shown here is derived from an EMBL/GenBank/DDBJ whole genome shotgun (WGS) entry which is preliminary data.</text>
</comment>
<dbReference type="Pfam" id="PF06985">
    <property type="entry name" value="HET"/>
    <property type="match status" value="1"/>
</dbReference>
<keyword evidence="3" id="KW-1185">Reference proteome</keyword>
<protein>
    <recommendedName>
        <fullName evidence="1">Heterokaryon incompatibility domain-containing protein</fullName>
    </recommendedName>
</protein>
<organism evidence="2 3">
    <name type="scientific">Alternaria tenuissima</name>
    <dbReference type="NCBI Taxonomy" id="119927"/>
    <lineage>
        <taxon>Eukaryota</taxon>
        <taxon>Fungi</taxon>
        <taxon>Dikarya</taxon>
        <taxon>Ascomycota</taxon>
        <taxon>Pezizomycotina</taxon>
        <taxon>Dothideomycetes</taxon>
        <taxon>Pleosporomycetidae</taxon>
        <taxon>Pleosporales</taxon>
        <taxon>Pleosporineae</taxon>
        <taxon>Pleosporaceae</taxon>
        <taxon>Alternaria</taxon>
        <taxon>Alternaria sect. Alternaria</taxon>
        <taxon>Alternaria alternata complex</taxon>
    </lineage>
</organism>
<evidence type="ECO:0000259" key="1">
    <source>
        <dbReference type="Pfam" id="PF06985"/>
    </source>
</evidence>
<dbReference type="Gene3D" id="2.130.10.130">
    <property type="entry name" value="Integrin alpha, N-terminal"/>
    <property type="match status" value="1"/>
</dbReference>